<dbReference type="GO" id="GO:0018169">
    <property type="term" value="F:ribosomal S6-glutamic acid ligase activity"/>
    <property type="evidence" value="ECO:0007669"/>
    <property type="project" value="TreeGrafter"/>
</dbReference>
<proteinExistence type="predicted"/>
<dbReference type="Proteomes" id="UP001060919">
    <property type="component" value="Chromosome"/>
</dbReference>
<dbReference type="KEGG" id="aup:AsAng_0039930"/>
<dbReference type="NCBIfam" id="NF038074">
    <property type="entry name" value="fam_STM4014"/>
    <property type="match status" value="1"/>
</dbReference>
<reference evidence="3" key="1">
    <citation type="submission" date="2022-09" db="EMBL/GenBank/DDBJ databases">
        <title>Aureispira anguillicida sp. nov., isolated from Leptocephalus of Japanese eel Anguilla japonica.</title>
        <authorList>
            <person name="Yuasa K."/>
            <person name="Mekata T."/>
            <person name="Ikunari K."/>
        </authorList>
    </citation>
    <scope>NUCLEOTIDE SEQUENCE</scope>
    <source>
        <strain evidence="3">EL160426</strain>
    </source>
</reference>
<dbReference type="PANTHER" id="PTHR21621:SF0">
    <property type="entry name" value="BETA-CITRYLGLUTAMATE SYNTHASE B-RELATED"/>
    <property type="match status" value="1"/>
</dbReference>
<dbReference type="InterPro" id="IPR026838">
    <property type="entry name" value="YheC/D"/>
</dbReference>
<dbReference type="GO" id="GO:0005524">
    <property type="term" value="F:ATP binding"/>
    <property type="evidence" value="ECO:0007669"/>
    <property type="project" value="UniProtKB-UniRule"/>
</dbReference>
<dbReference type="Pfam" id="PF14398">
    <property type="entry name" value="ATPgrasp_YheCD"/>
    <property type="match status" value="1"/>
</dbReference>
<dbReference type="Gene3D" id="3.30.470.20">
    <property type="entry name" value="ATP-grasp fold, B domain"/>
    <property type="match status" value="1"/>
</dbReference>
<evidence type="ECO:0000313" key="3">
    <source>
        <dbReference type="EMBL" id="BDS13263.1"/>
    </source>
</evidence>
<dbReference type="GO" id="GO:0046872">
    <property type="term" value="F:metal ion binding"/>
    <property type="evidence" value="ECO:0007669"/>
    <property type="project" value="InterPro"/>
</dbReference>
<dbReference type="GO" id="GO:0009432">
    <property type="term" value="P:SOS response"/>
    <property type="evidence" value="ECO:0007669"/>
    <property type="project" value="TreeGrafter"/>
</dbReference>
<dbReference type="RefSeq" id="WP_264788551.1">
    <property type="nucleotide sequence ID" value="NZ_AP026867.1"/>
</dbReference>
<keyword evidence="1" id="KW-0547">Nucleotide-binding</keyword>
<protein>
    <submittedName>
        <fullName evidence="3">STM4014 family protein</fullName>
    </submittedName>
</protein>
<dbReference type="PROSITE" id="PS50975">
    <property type="entry name" value="ATP_GRASP"/>
    <property type="match status" value="1"/>
</dbReference>
<accession>A0A915YI03</accession>
<evidence type="ECO:0000256" key="1">
    <source>
        <dbReference type="PROSITE-ProRule" id="PRU00409"/>
    </source>
</evidence>
<dbReference type="SUPFAM" id="SSF56059">
    <property type="entry name" value="Glutathione synthetase ATP-binding domain-like"/>
    <property type="match status" value="1"/>
</dbReference>
<dbReference type="PANTHER" id="PTHR21621">
    <property type="entry name" value="RIBOSOMAL PROTEIN S6 MODIFICATION PROTEIN"/>
    <property type="match status" value="1"/>
</dbReference>
<feature type="domain" description="ATP-grasp" evidence="2">
    <location>
        <begin position="147"/>
        <end position="375"/>
    </location>
</feature>
<dbReference type="GO" id="GO:0005737">
    <property type="term" value="C:cytoplasm"/>
    <property type="evidence" value="ECO:0007669"/>
    <property type="project" value="TreeGrafter"/>
</dbReference>
<evidence type="ECO:0000259" key="2">
    <source>
        <dbReference type="PROSITE" id="PS50975"/>
    </source>
</evidence>
<dbReference type="EMBL" id="AP026867">
    <property type="protein sequence ID" value="BDS13263.1"/>
    <property type="molecule type" value="Genomic_DNA"/>
</dbReference>
<evidence type="ECO:0000313" key="4">
    <source>
        <dbReference type="Proteomes" id="UP001060919"/>
    </source>
</evidence>
<dbReference type="AlphaFoldDB" id="A0A915YI03"/>
<dbReference type="InterPro" id="IPR047778">
    <property type="entry name" value="STM4014-like"/>
</dbReference>
<gene>
    <name evidence="3" type="ORF">AsAng_0039930</name>
</gene>
<organism evidence="3 4">
    <name type="scientific">Aureispira anguillae</name>
    <dbReference type="NCBI Taxonomy" id="2864201"/>
    <lineage>
        <taxon>Bacteria</taxon>
        <taxon>Pseudomonadati</taxon>
        <taxon>Bacteroidota</taxon>
        <taxon>Saprospiria</taxon>
        <taxon>Saprospirales</taxon>
        <taxon>Saprospiraceae</taxon>
        <taxon>Aureispira</taxon>
    </lineage>
</organism>
<dbReference type="InterPro" id="IPR011761">
    <property type="entry name" value="ATP-grasp"/>
</dbReference>
<name>A0A915YI03_9BACT</name>
<keyword evidence="4" id="KW-1185">Reference proteome</keyword>
<keyword evidence="1" id="KW-0067">ATP-binding</keyword>
<sequence length="378" mass="42532">MQFTLIGNPENRRCQFFMAAAKSQGFAAPFVVSYLDLLRQKVDLSHFLSKSDALRIDSPGENMEVTRHFLQLGAEHPNLANAARISAKAAGQLVFEKGRIQFMRQQHLGFLLCLEQIEQHLAQYPALKVMNSIEGIRLMFDKIACHQHFQKQAISVVPAIYTVQNYDDLQQKMAQRGWNRVFIKPIHGSSASGVIAYRKKGVQEQAISSVELVHNQQQTKLYNSLKIRTYHKTKDIAYLINHLAKEGVIVEQWIPKASLPEGVFDLRMVVIGNKAQHTVVRQSQSPMTNLHLGNQRGNLDTVKAILGTDRWKSLCSLAEQALASLPNTLYAGLDVMLSNTLKKSYILEANAFGDLLPNVLVKGKDTYSMALSSMKEWQ</sequence>